<protein>
    <submittedName>
        <fullName evidence="2">Uncharacterized protein</fullName>
    </submittedName>
</protein>
<evidence type="ECO:0000256" key="1">
    <source>
        <dbReference type="SAM" id="MobiDB-lite"/>
    </source>
</evidence>
<accession>A0A0B6Y043</accession>
<name>A0A0B6Y043_9EUPU</name>
<proteinExistence type="predicted"/>
<feature type="non-terminal residue" evidence="2">
    <location>
        <position position="71"/>
    </location>
</feature>
<feature type="non-terminal residue" evidence="2">
    <location>
        <position position="1"/>
    </location>
</feature>
<evidence type="ECO:0000313" key="2">
    <source>
        <dbReference type="EMBL" id="CEK49514.1"/>
    </source>
</evidence>
<reference evidence="2" key="1">
    <citation type="submission" date="2014-12" db="EMBL/GenBank/DDBJ databases">
        <title>Insight into the proteome of Arion vulgaris.</title>
        <authorList>
            <person name="Aradska J."/>
            <person name="Bulat T."/>
            <person name="Smidak R."/>
            <person name="Sarate P."/>
            <person name="Gangsoo J."/>
            <person name="Sialana F."/>
            <person name="Bilban M."/>
            <person name="Lubec G."/>
        </authorList>
    </citation>
    <scope>NUCLEOTIDE SEQUENCE</scope>
    <source>
        <tissue evidence="2">Skin</tissue>
    </source>
</reference>
<dbReference type="AlphaFoldDB" id="A0A0B6Y043"/>
<organism evidence="2">
    <name type="scientific">Arion vulgaris</name>
    <dbReference type="NCBI Taxonomy" id="1028688"/>
    <lineage>
        <taxon>Eukaryota</taxon>
        <taxon>Metazoa</taxon>
        <taxon>Spiralia</taxon>
        <taxon>Lophotrochozoa</taxon>
        <taxon>Mollusca</taxon>
        <taxon>Gastropoda</taxon>
        <taxon>Heterobranchia</taxon>
        <taxon>Euthyneura</taxon>
        <taxon>Panpulmonata</taxon>
        <taxon>Eupulmonata</taxon>
        <taxon>Stylommatophora</taxon>
        <taxon>Helicina</taxon>
        <taxon>Arionoidea</taxon>
        <taxon>Arionidae</taxon>
        <taxon>Arion</taxon>
    </lineage>
</organism>
<sequence length="71" mass="8103">LATGKKKNDSSPPYLDCTIKKLYRKKNRYRSRASISDTSNKTKKRKACKKQSSIRMVASETDYISQSSVLN</sequence>
<feature type="region of interest" description="Disordered" evidence="1">
    <location>
        <begin position="28"/>
        <end position="52"/>
    </location>
</feature>
<gene>
    <name evidence="2" type="primary">ORF7983</name>
</gene>
<dbReference type="EMBL" id="HACG01002649">
    <property type="protein sequence ID" value="CEK49514.1"/>
    <property type="molecule type" value="Transcribed_RNA"/>
</dbReference>